<reference evidence="1" key="2">
    <citation type="journal article" date="2015" name="Fish Shellfish Immunol.">
        <title>Early steps in the European eel (Anguilla anguilla)-Vibrio vulnificus interaction in the gills: Role of the RtxA13 toxin.</title>
        <authorList>
            <person name="Callol A."/>
            <person name="Pajuelo D."/>
            <person name="Ebbesson L."/>
            <person name="Teles M."/>
            <person name="MacKenzie S."/>
            <person name="Amaro C."/>
        </authorList>
    </citation>
    <scope>NUCLEOTIDE SEQUENCE</scope>
</reference>
<proteinExistence type="predicted"/>
<organism evidence="1">
    <name type="scientific">Anguilla anguilla</name>
    <name type="common">European freshwater eel</name>
    <name type="synonym">Muraena anguilla</name>
    <dbReference type="NCBI Taxonomy" id="7936"/>
    <lineage>
        <taxon>Eukaryota</taxon>
        <taxon>Metazoa</taxon>
        <taxon>Chordata</taxon>
        <taxon>Craniata</taxon>
        <taxon>Vertebrata</taxon>
        <taxon>Euteleostomi</taxon>
        <taxon>Actinopterygii</taxon>
        <taxon>Neopterygii</taxon>
        <taxon>Teleostei</taxon>
        <taxon>Anguilliformes</taxon>
        <taxon>Anguillidae</taxon>
        <taxon>Anguilla</taxon>
    </lineage>
</organism>
<accession>A0A0E9UKF5</accession>
<dbReference type="EMBL" id="GBXM01042300">
    <property type="protein sequence ID" value="JAH66277.1"/>
    <property type="molecule type" value="Transcribed_RNA"/>
</dbReference>
<reference evidence="1" key="1">
    <citation type="submission" date="2014-11" db="EMBL/GenBank/DDBJ databases">
        <authorList>
            <person name="Amaro Gonzalez C."/>
        </authorList>
    </citation>
    <scope>NUCLEOTIDE SEQUENCE</scope>
</reference>
<evidence type="ECO:0000313" key="1">
    <source>
        <dbReference type="EMBL" id="JAH66277.1"/>
    </source>
</evidence>
<name>A0A0E9UKF5_ANGAN</name>
<sequence>MTQRLYPIGKIITVNTKTMFATTE</sequence>
<protein>
    <submittedName>
        <fullName evidence="1">Uncharacterized protein</fullName>
    </submittedName>
</protein>
<dbReference type="AlphaFoldDB" id="A0A0E9UKF5"/>